<evidence type="ECO:0000256" key="3">
    <source>
        <dbReference type="ARBA" id="ARBA00004322"/>
    </source>
</evidence>
<comment type="cofactor">
    <cofactor evidence="1">
        <name>Mn(2+)</name>
        <dbReference type="ChEBI" id="CHEBI:29035"/>
    </cofactor>
</comment>
<evidence type="ECO:0000256" key="5">
    <source>
        <dbReference type="ARBA" id="ARBA00022723"/>
    </source>
</evidence>
<dbReference type="PANTHER" id="PTHR15822">
    <property type="entry name" value="TRAF AND TNF RECEPTOR-ASSOCIATED PROTEIN"/>
    <property type="match status" value="1"/>
</dbReference>
<comment type="subcellular location">
    <subcellularLocation>
        <location evidence="3">Nucleus</location>
        <location evidence="3">PML body</location>
    </subcellularLocation>
</comment>
<comment type="cofactor">
    <cofactor evidence="2">
        <name>Mg(2+)</name>
        <dbReference type="ChEBI" id="CHEBI:18420"/>
    </cofactor>
</comment>
<keyword evidence="10" id="KW-0539">Nucleus</keyword>
<evidence type="ECO:0000256" key="1">
    <source>
        <dbReference type="ARBA" id="ARBA00001936"/>
    </source>
</evidence>
<dbReference type="InterPro" id="IPR005135">
    <property type="entry name" value="Endo/exonuclease/phosphatase"/>
</dbReference>
<organism evidence="13 14">
    <name type="scientific">Metarhizium robertsii</name>
    <dbReference type="NCBI Taxonomy" id="568076"/>
    <lineage>
        <taxon>Eukaryota</taxon>
        <taxon>Fungi</taxon>
        <taxon>Dikarya</taxon>
        <taxon>Ascomycota</taxon>
        <taxon>Pezizomycotina</taxon>
        <taxon>Sordariomycetes</taxon>
        <taxon>Hypocreomycetidae</taxon>
        <taxon>Hypocreales</taxon>
        <taxon>Clavicipitaceae</taxon>
        <taxon>Metarhizium</taxon>
    </lineage>
</organism>
<dbReference type="GO" id="GO:0004519">
    <property type="term" value="F:endonuclease activity"/>
    <property type="evidence" value="ECO:0007669"/>
    <property type="project" value="UniProtKB-KW"/>
</dbReference>
<keyword evidence="6" id="KW-0227">DNA damage</keyword>
<evidence type="ECO:0000259" key="12">
    <source>
        <dbReference type="Pfam" id="PF03372"/>
    </source>
</evidence>
<evidence type="ECO:0000256" key="11">
    <source>
        <dbReference type="SAM" id="MobiDB-lite"/>
    </source>
</evidence>
<dbReference type="GO" id="GO:0070260">
    <property type="term" value="F:5'-tyrosyl-DNA phosphodiesterase activity"/>
    <property type="evidence" value="ECO:0007669"/>
    <property type="project" value="TreeGrafter"/>
</dbReference>
<evidence type="ECO:0000313" key="14">
    <source>
        <dbReference type="Proteomes" id="UP000030151"/>
    </source>
</evidence>
<dbReference type="eggNOG" id="ENOG502RVBE">
    <property type="taxonomic scope" value="Eukaryota"/>
</dbReference>
<keyword evidence="5" id="KW-0479">Metal-binding</keyword>
<feature type="domain" description="Endonuclease/exonuclease/phosphatase" evidence="12">
    <location>
        <begin position="74"/>
        <end position="334"/>
    </location>
</feature>
<keyword evidence="13" id="KW-0255">Endonuclease</keyword>
<feature type="region of interest" description="Disordered" evidence="11">
    <location>
        <begin position="362"/>
        <end position="418"/>
    </location>
</feature>
<evidence type="ECO:0000256" key="9">
    <source>
        <dbReference type="ARBA" id="ARBA00023204"/>
    </source>
</evidence>
<evidence type="ECO:0000256" key="2">
    <source>
        <dbReference type="ARBA" id="ARBA00001946"/>
    </source>
</evidence>
<keyword evidence="9" id="KW-0234">DNA repair</keyword>
<name>A0A0A1UU87_9HYPO</name>
<dbReference type="GO" id="GO:0006302">
    <property type="term" value="P:double-strand break repair"/>
    <property type="evidence" value="ECO:0007669"/>
    <property type="project" value="TreeGrafter"/>
</dbReference>
<evidence type="ECO:0000256" key="4">
    <source>
        <dbReference type="ARBA" id="ARBA00022722"/>
    </source>
</evidence>
<keyword evidence="8" id="KW-0460">Magnesium</keyword>
<dbReference type="EMBL" id="JELW01000014">
    <property type="protein sequence ID" value="EXV00223.1"/>
    <property type="molecule type" value="Genomic_DNA"/>
</dbReference>
<evidence type="ECO:0000256" key="6">
    <source>
        <dbReference type="ARBA" id="ARBA00022763"/>
    </source>
</evidence>
<reference evidence="13 14" key="1">
    <citation type="submission" date="2014-02" db="EMBL/GenBank/DDBJ databases">
        <title>The genome sequence of the entomopathogenic fungus Metarhizium robertsii ARSEF 2575.</title>
        <authorList>
            <person name="Giuliano Garisto Donzelli B."/>
            <person name="Roe B.A."/>
            <person name="Macmil S.L."/>
            <person name="Krasnoff S.B."/>
            <person name="Gibson D.M."/>
        </authorList>
    </citation>
    <scope>NUCLEOTIDE SEQUENCE [LARGE SCALE GENOMIC DNA]</scope>
    <source>
        <strain evidence="13 14">ARSEF 2575</strain>
    </source>
</reference>
<evidence type="ECO:0000256" key="10">
    <source>
        <dbReference type="ARBA" id="ARBA00023242"/>
    </source>
</evidence>
<dbReference type="Proteomes" id="UP000030151">
    <property type="component" value="Unassembled WGS sequence"/>
</dbReference>
<dbReference type="GO" id="GO:0046872">
    <property type="term" value="F:metal ion binding"/>
    <property type="evidence" value="ECO:0007669"/>
    <property type="project" value="UniProtKB-KW"/>
</dbReference>
<dbReference type="HOGENOM" id="CLU_042307_0_1_1"/>
<evidence type="ECO:0000256" key="7">
    <source>
        <dbReference type="ARBA" id="ARBA00022801"/>
    </source>
</evidence>
<dbReference type="GO" id="GO:0003697">
    <property type="term" value="F:single-stranded DNA binding"/>
    <property type="evidence" value="ECO:0007669"/>
    <property type="project" value="TreeGrafter"/>
</dbReference>
<evidence type="ECO:0000256" key="8">
    <source>
        <dbReference type="ARBA" id="ARBA00022842"/>
    </source>
</evidence>
<sequence>MATMDELVQKSIQQAGVLKKPSLLTPWISDEPWPQPYYTWDAESEVWQPIIKPTASPADHPAPFSAITTVALYSWNIDFMLPFAEARMSAALAHLEELTKQLPSTTAVAINLQECHPSDLINISQKKWVRESFFMSDLDTSAWASGLYGTTMLVDRRLGIASCFRVHYSATQMERDALFVDITVPETRNKIRLGNTHLESLALDPPMRPSQMRLAAAHLHADEELAGAIIAGDFNAIQPFDASLHVDNNLKDAYLELGGQEGSEDGFTWGQQALPTLRRRFGCSRMDKAYFCGSGIKLQSLERFGADVEVDQGQERQRDGLLALGFEKAWVTDHLGIKATFGILTAARRTKHPALKLFRETKQHGKVDDAKKGHEEVEARDESATVRSPVPQLRRGAMSLENETRSMGAVPNENAGQG</sequence>
<dbReference type="InterPro" id="IPR036691">
    <property type="entry name" value="Endo/exonu/phosph_ase_sf"/>
</dbReference>
<dbReference type="CDD" id="cd09080">
    <property type="entry name" value="TDP2"/>
    <property type="match status" value="1"/>
</dbReference>
<gene>
    <name evidence="13" type="ORF">X797_006670</name>
</gene>
<keyword evidence="7" id="KW-0378">Hydrolase</keyword>
<dbReference type="SUPFAM" id="SSF56219">
    <property type="entry name" value="DNase I-like"/>
    <property type="match status" value="1"/>
</dbReference>
<dbReference type="OrthoDB" id="9975959at2759"/>
<evidence type="ECO:0000313" key="13">
    <source>
        <dbReference type="EMBL" id="EXV00223.1"/>
    </source>
</evidence>
<dbReference type="GO" id="GO:0004527">
    <property type="term" value="F:exonuclease activity"/>
    <property type="evidence" value="ECO:0007669"/>
    <property type="project" value="UniProtKB-KW"/>
</dbReference>
<dbReference type="Pfam" id="PF03372">
    <property type="entry name" value="Exo_endo_phos"/>
    <property type="match status" value="1"/>
</dbReference>
<keyword evidence="13" id="KW-0269">Exonuclease</keyword>
<protein>
    <submittedName>
        <fullName evidence="13">Endonuclease/exonuclease/phosphatase family protein</fullName>
    </submittedName>
</protein>
<comment type="caution">
    <text evidence="13">The sequence shown here is derived from an EMBL/GenBank/DDBJ whole genome shotgun (WGS) entry which is preliminary data.</text>
</comment>
<dbReference type="InterPro" id="IPR051547">
    <property type="entry name" value="TDP2-like"/>
</dbReference>
<feature type="compositionally biased region" description="Basic and acidic residues" evidence="11">
    <location>
        <begin position="362"/>
        <end position="384"/>
    </location>
</feature>
<dbReference type="Gene3D" id="3.60.10.10">
    <property type="entry name" value="Endonuclease/exonuclease/phosphatase"/>
    <property type="match status" value="1"/>
</dbReference>
<dbReference type="GO" id="GO:0005737">
    <property type="term" value="C:cytoplasm"/>
    <property type="evidence" value="ECO:0007669"/>
    <property type="project" value="TreeGrafter"/>
</dbReference>
<dbReference type="AlphaFoldDB" id="A0A0A1UU87"/>
<keyword evidence="4" id="KW-0540">Nuclease</keyword>
<proteinExistence type="predicted"/>
<accession>A0A0A1UU87</accession>
<dbReference type="PANTHER" id="PTHR15822:SF4">
    <property type="entry name" value="TYROSYL-DNA PHOSPHODIESTERASE 2"/>
    <property type="match status" value="1"/>
</dbReference>